<protein>
    <submittedName>
        <fullName evidence="1">Uncharacterized protein</fullName>
    </submittedName>
</protein>
<organism evidence="1 2">
    <name type="scientific">Synechococcus phage S-N03</name>
    <dbReference type="NCBI Taxonomy" id="2718943"/>
    <lineage>
        <taxon>Viruses</taxon>
        <taxon>Duplodnaviria</taxon>
        <taxon>Heunggongvirae</taxon>
        <taxon>Uroviricota</taxon>
        <taxon>Caudoviricetes</taxon>
        <taxon>Pantevenvirales</taxon>
        <taxon>Kyanoviridae</taxon>
        <taxon>Huanghaivirus</taxon>
        <taxon>Huanghaivirus snothree</taxon>
    </lineage>
</organism>
<name>A0A6G8R5P9_9CAUD</name>
<dbReference type="RefSeq" id="YP_010669109.1">
    <property type="nucleotide sequence ID" value="NC_070959.1"/>
</dbReference>
<sequence length="79" mass="9476">MTYFNNMQQLLRREAAHSYDLTREDRKTLIDWYIECLEDMDQEVGETAEFLNQLGNPSLIYECMQFMPDCLEDLKRSKS</sequence>
<evidence type="ECO:0000313" key="2">
    <source>
        <dbReference type="Proteomes" id="UP000502617"/>
    </source>
</evidence>
<dbReference type="KEGG" id="vg:77945263"/>
<evidence type="ECO:0000313" key="1">
    <source>
        <dbReference type="EMBL" id="QIN96729.1"/>
    </source>
</evidence>
<proteinExistence type="predicted"/>
<keyword evidence="2" id="KW-1185">Reference proteome</keyword>
<accession>A0A6G8R5P9</accession>
<dbReference type="GeneID" id="77945263"/>
<dbReference type="EMBL" id="MT162466">
    <property type="protein sequence ID" value="QIN96729.1"/>
    <property type="molecule type" value="Genomic_DNA"/>
</dbReference>
<reference evidence="1 2" key="1">
    <citation type="submission" date="2020-03" db="EMBL/GenBank/DDBJ databases">
        <title>The Isolation and Genome Sequence of a Novel Cyanophage S-N03 from the Huanghai Sea, China.</title>
        <authorList>
            <person name="Jiang T."/>
        </authorList>
    </citation>
    <scope>NUCLEOTIDE SEQUENCE [LARGE SCALE GENOMIC DNA]</scope>
</reference>
<dbReference type="Proteomes" id="UP000502617">
    <property type="component" value="Segment"/>
</dbReference>